<evidence type="ECO:0000256" key="1">
    <source>
        <dbReference type="PIRSR" id="PIRSR620023-1"/>
    </source>
</evidence>
<dbReference type="EMBL" id="AUXZ01000104">
    <property type="protein sequence ID" value="KZN47171.1"/>
    <property type="molecule type" value="Genomic_DNA"/>
</dbReference>
<dbReference type="RefSeq" id="WP_063363419.1">
    <property type="nucleotide sequence ID" value="NZ_AUXZ01000104.1"/>
</dbReference>
<evidence type="ECO:0000313" key="4">
    <source>
        <dbReference type="Proteomes" id="UP000076503"/>
    </source>
</evidence>
<reference evidence="3 4" key="1">
    <citation type="submission" date="2013-07" db="EMBL/GenBank/DDBJ databases">
        <title>Comparative Genomic and Metabolomic Analysis of Twelve Strains of Pseudoalteromonas luteoviolacea.</title>
        <authorList>
            <person name="Vynne N.G."/>
            <person name="Mansson M."/>
            <person name="Gram L."/>
        </authorList>
    </citation>
    <scope>NUCLEOTIDE SEQUENCE [LARGE SCALE GENOMIC DNA]</scope>
    <source>
        <strain evidence="3 4">H33</strain>
    </source>
</reference>
<feature type="binding site" evidence="2">
    <location>
        <position position="254"/>
    </location>
    <ligand>
        <name>substrate</name>
    </ligand>
</feature>
<evidence type="ECO:0008006" key="5">
    <source>
        <dbReference type="Google" id="ProtNLM"/>
    </source>
</evidence>
<comment type="caution">
    <text evidence="3">The sequence shown here is derived from an EMBL/GenBank/DDBJ whole genome shotgun (WGS) entry which is preliminary data.</text>
</comment>
<dbReference type="Proteomes" id="UP000076503">
    <property type="component" value="Unassembled WGS sequence"/>
</dbReference>
<organism evidence="3 4">
    <name type="scientific">Pseudoalteromonas luteoviolacea H33</name>
    <dbReference type="NCBI Taxonomy" id="1365251"/>
    <lineage>
        <taxon>Bacteria</taxon>
        <taxon>Pseudomonadati</taxon>
        <taxon>Pseudomonadota</taxon>
        <taxon>Gammaproteobacteria</taxon>
        <taxon>Alteromonadales</taxon>
        <taxon>Pseudoalteromonadaceae</taxon>
        <taxon>Pseudoalteromonas</taxon>
    </lineage>
</organism>
<accession>A0A167C2P4</accession>
<dbReference type="PATRIC" id="fig|1365251.3.peg.4196"/>
<dbReference type="Gene3D" id="3.40.50.11190">
    <property type="match status" value="1"/>
</dbReference>
<gene>
    <name evidence="3" type="ORF">N476_23620</name>
</gene>
<dbReference type="Gene3D" id="3.40.50.2000">
    <property type="entry name" value="Glycogen Phosphorylase B"/>
    <property type="match status" value="1"/>
</dbReference>
<protein>
    <recommendedName>
        <fullName evidence="5">Pseudaminic acid biosynthesis protein PseG</fullName>
    </recommendedName>
</protein>
<name>A0A167C2P4_9GAMM</name>
<feature type="active site" description="Proton acceptor" evidence="1">
    <location>
        <position position="14"/>
    </location>
</feature>
<evidence type="ECO:0000256" key="2">
    <source>
        <dbReference type="PIRSR" id="PIRSR620023-2"/>
    </source>
</evidence>
<dbReference type="NCBIfam" id="TIGR03590">
    <property type="entry name" value="PseG"/>
    <property type="match status" value="1"/>
</dbReference>
<evidence type="ECO:0000313" key="3">
    <source>
        <dbReference type="EMBL" id="KZN47171.1"/>
    </source>
</evidence>
<dbReference type="AlphaFoldDB" id="A0A167C2P4"/>
<proteinExistence type="predicted"/>
<dbReference type="InterPro" id="IPR020023">
    <property type="entry name" value="PseG"/>
</dbReference>
<dbReference type="OrthoDB" id="9788924at2"/>
<sequence length="530" mass="59888">MIAFRVDTQCGMGHFMRMKWLAVELEKRNEPTIFFIDQSDALAHFTNELDAELVIVPQTGRCQDDASFCLTYLKSHKYEIKWFVVDGYTFDESWEAEIKAHGIKLLAVDDLARQHISDAVLDMKWVGSVTSERYDGLVSAETDKLLGPEFAILSPEYHLAATTSLSRTNRITFSLGGGGSWRALTPVIEQLCMQAPAISELVAIIGPKATDIEALEALCEQYEQLTLAYAPSSLSEYYRKTGLFVGALGTSLYELAVTKTPALTFSLAANQSNNIEDLEQLGHFYHIEDLLNFSADKIARLIQSLFEHRAAIEKQRLSPLVSVGGQGAKRIADYLTSGQLLSGLPLYQAPPTLKGLVSQLTDSLGVREIQLSDVNRYLSARNRSENMWRMTITDSIKSIDHYTWWFNNQRRSFVLEDNGLPLIYVWHQVYRHKDTEYLYGGWFAASDKVNFVHAQMVLKWQLAYCEALHPNATWVAVINKENKFVNLLNQKEGFIQADKASDEFLVTQIIFPQASEEEFNYVAKFPASRG</sequence>